<name>A0A2I0V852_9ASPA</name>
<dbReference type="CDD" id="cd09272">
    <property type="entry name" value="RNase_HI_RT_Ty1"/>
    <property type="match status" value="1"/>
</dbReference>
<protein>
    <submittedName>
        <fullName evidence="1">Retrovirus-related Pol polyprotein from transposon TNT 1-94</fullName>
    </submittedName>
</protein>
<dbReference type="Proteomes" id="UP000233837">
    <property type="component" value="Unassembled WGS sequence"/>
</dbReference>
<keyword evidence="2" id="KW-1185">Reference proteome</keyword>
<reference evidence="1 2" key="2">
    <citation type="journal article" date="2017" name="Nature">
        <title>The Apostasia genome and the evolution of orchids.</title>
        <authorList>
            <person name="Zhang G.Q."/>
            <person name="Liu K.W."/>
            <person name="Li Z."/>
            <person name="Lohaus R."/>
            <person name="Hsiao Y.Y."/>
            <person name="Niu S.C."/>
            <person name="Wang J.Y."/>
            <person name="Lin Y.C."/>
            <person name="Xu Q."/>
            <person name="Chen L.J."/>
            <person name="Yoshida K."/>
            <person name="Fujiwara S."/>
            <person name="Wang Z.W."/>
            <person name="Zhang Y.Q."/>
            <person name="Mitsuda N."/>
            <person name="Wang M."/>
            <person name="Liu G.H."/>
            <person name="Pecoraro L."/>
            <person name="Huang H.X."/>
            <person name="Xiao X.J."/>
            <person name="Lin M."/>
            <person name="Wu X.Y."/>
            <person name="Wu W.L."/>
            <person name="Chen Y.Y."/>
            <person name="Chang S.B."/>
            <person name="Sakamoto S."/>
            <person name="Ohme-Takagi M."/>
            <person name="Yagi M."/>
            <person name="Zeng S.J."/>
            <person name="Shen C.Y."/>
            <person name="Yeh C.M."/>
            <person name="Luo Y.B."/>
            <person name="Tsai W.C."/>
            <person name="Van de Peer Y."/>
            <person name="Liu Z.J."/>
        </authorList>
    </citation>
    <scope>NUCLEOTIDE SEQUENCE [LARGE SCALE GENOMIC DNA]</scope>
    <source>
        <tissue evidence="1">The whole plant</tissue>
    </source>
</reference>
<accession>A0A2I0V852</accession>
<proteinExistence type="predicted"/>
<organism evidence="1 2">
    <name type="scientific">Dendrobium catenatum</name>
    <dbReference type="NCBI Taxonomy" id="906689"/>
    <lineage>
        <taxon>Eukaryota</taxon>
        <taxon>Viridiplantae</taxon>
        <taxon>Streptophyta</taxon>
        <taxon>Embryophyta</taxon>
        <taxon>Tracheophyta</taxon>
        <taxon>Spermatophyta</taxon>
        <taxon>Magnoliopsida</taxon>
        <taxon>Liliopsida</taxon>
        <taxon>Asparagales</taxon>
        <taxon>Orchidaceae</taxon>
        <taxon>Epidendroideae</taxon>
        <taxon>Malaxideae</taxon>
        <taxon>Dendrobiinae</taxon>
        <taxon>Dendrobium</taxon>
    </lineage>
</organism>
<evidence type="ECO:0000313" key="1">
    <source>
        <dbReference type="EMBL" id="PKU59584.1"/>
    </source>
</evidence>
<dbReference type="PANTHER" id="PTHR11439">
    <property type="entry name" value="GAG-POL-RELATED RETROTRANSPOSON"/>
    <property type="match status" value="1"/>
</dbReference>
<sequence>MGPNLISWSIKKHVTVAKSSTEVEYRALSAATSEVLWLRRLAEELQMQQNSPTTIHCDNISAIAIAKNPIFHARTKHFEIDFQFICQHISNGNIRIQHIPSHEQTADILTKPFSSSRFKFLCSKLSIRSLNA</sequence>
<dbReference type="PANTHER" id="PTHR11439:SF483">
    <property type="entry name" value="PEPTIDE SYNTHASE GLIP-LIKE, PUTATIVE (AFU_ORTHOLOGUE AFUA_3G12920)-RELATED"/>
    <property type="match status" value="1"/>
</dbReference>
<dbReference type="AlphaFoldDB" id="A0A2I0V852"/>
<reference evidence="1 2" key="1">
    <citation type="journal article" date="2016" name="Sci. Rep.">
        <title>The Dendrobium catenatum Lindl. genome sequence provides insights into polysaccharide synthase, floral development and adaptive evolution.</title>
        <authorList>
            <person name="Zhang G.Q."/>
            <person name="Xu Q."/>
            <person name="Bian C."/>
            <person name="Tsai W.C."/>
            <person name="Yeh C.M."/>
            <person name="Liu K.W."/>
            <person name="Yoshida K."/>
            <person name="Zhang L.S."/>
            <person name="Chang S.B."/>
            <person name="Chen F."/>
            <person name="Shi Y."/>
            <person name="Su Y.Y."/>
            <person name="Zhang Y.Q."/>
            <person name="Chen L.J."/>
            <person name="Yin Y."/>
            <person name="Lin M."/>
            <person name="Huang H."/>
            <person name="Deng H."/>
            <person name="Wang Z.W."/>
            <person name="Zhu S.L."/>
            <person name="Zhao X."/>
            <person name="Deng C."/>
            <person name="Niu S.C."/>
            <person name="Huang J."/>
            <person name="Wang M."/>
            <person name="Liu G.H."/>
            <person name="Yang H.J."/>
            <person name="Xiao X.J."/>
            <person name="Hsiao Y.Y."/>
            <person name="Wu W.L."/>
            <person name="Chen Y.Y."/>
            <person name="Mitsuda N."/>
            <person name="Ohme-Takagi M."/>
            <person name="Luo Y.B."/>
            <person name="Van de Peer Y."/>
            <person name="Liu Z.J."/>
        </authorList>
    </citation>
    <scope>NUCLEOTIDE SEQUENCE [LARGE SCALE GENOMIC DNA]</scope>
    <source>
        <tissue evidence="1">The whole plant</tissue>
    </source>
</reference>
<gene>
    <name evidence="1" type="ORF">MA16_Dca023944</name>
</gene>
<evidence type="ECO:0000313" key="2">
    <source>
        <dbReference type="Proteomes" id="UP000233837"/>
    </source>
</evidence>
<dbReference type="EMBL" id="KZ504093">
    <property type="protein sequence ID" value="PKU59584.1"/>
    <property type="molecule type" value="Genomic_DNA"/>
</dbReference>